<accession>A0A3P7MAN2</accession>
<feature type="region of interest" description="Disordered" evidence="1">
    <location>
        <begin position="1"/>
        <end position="112"/>
    </location>
</feature>
<feature type="compositionally biased region" description="Polar residues" evidence="1">
    <location>
        <begin position="78"/>
        <end position="95"/>
    </location>
</feature>
<dbReference type="EMBL" id="UYRU01060953">
    <property type="protein sequence ID" value="VDN14961.1"/>
    <property type="molecule type" value="Genomic_DNA"/>
</dbReference>
<keyword evidence="3" id="KW-1185">Reference proteome</keyword>
<gene>
    <name evidence="2" type="ORF">DILT_LOCUS10792</name>
</gene>
<dbReference type="AlphaFoldDB" id="A0A3P7MAN2"/>
<feature type="compositionally biased region" description="Basic and acidic residues" evidence="1">
    <location>
        <begin position="57"/>
        <end position="77"/>
    </location>
</feature>
<name>A0A3P7MAN2_DIBLA</name>
<feature type="compositionally biased region" description="Polar residues" evidence="1">
    <location>
        <begin position="1"/>
        <end position="15"/>
    </location>
</feature>
<proteinExistence type="predicted"/>
<dbReference type="Proteomes" id="UP000281553">
    <property type="component" value="Unassembled WGS sequence"/>
</dbReference>
<evidence type="ECO:0000313" key="3">
    <source>
        <dbReference type="Proteomes" id="UP000281553"/>
    </source>
</evidence>
<sequence>MRVLTTGHSVSSSATGGEDTEDVLLRMRNSPWSGHSGSFAHPDRSMSKALLATPSPVKEKALSLEVADRRDSEKDSFDQNGGRSLSSASWSTATDEQGRSRRQKGAPLKVVDQTSKIQRARQLFPTRKATKITLQTPLQDEESKQDELLAQIRNLPKYVAYQIHPITAAEDCLKVQPVSAKQGLKTKPDTPGNAVLPDAVPLKKLTQSEEVLHPIEIRPCPKTAKRLSILGKVLKRSTETTSSLSSGLDSTSSDQSEIPQLHYFRPVESQVDEDAPKEMHRKDPIVLALIDTIMKCLVVFGSYSERQMEAIAPRMFNCPFDPHQVINVPKGSIFSDDPDGAYMDLFCFQVLDTIRAGISIAANDRYLLTLAHNLLKTFGSLGDLGLAPPEDFRIAVQRQREADDEAEAEAEADSTFDEFTKWSEVKRRSYLGSDWFDEPSSDSGATLLYRPP</sequence>
<evidence type="ECO:0000313" key="2">
    <source>
        <dbReference type="EMBL" id="VDN14961.1"/>
    </source>
</evidence>
<evidence type="ECO:0000256" key="1">
    <source>
        <dbReference type="SAM" id="MobiDB-lite"/>
    </source>
</evidence>
<feature type="region of interest" description="Disordered" evidence="1">
    <location>
        <begin position="433"/>
        <end position="452"/>
    </location>
</feature>
<dbReference type="OrthoDB" id="10328411at2759"/>
<reference evidence="2 3" key="1">
    <citation type="submission" date="2018-11" db="EMBL/GenBank/DDBJ databases">
        <authorList>
            <consortium name="Pathogen Informatics"/>
        </authorList>
    </citation>
    <scope>NUCLEOTIDE SEQUENCE [LARGE SCALE GENOMIC DNA]</scope>
</reference>
<organism evidence="2 3">
    <name type="scientific">Dibothriocephalus latus</name>
    <name type="common">Fish tapeworm</name>
    <name type="synonym">Diphyllobothrium latum</name>
    <dbReference type="NCBI Taxonomy" id="60516"/>
    <lineage>
        <taxon>Eukaryota</taxon>
        <taxon>Metazoa</taxon>
        <taxon>Spiralia</taxon>
        <taxon>Lophotrochozoa</taxon>
        <taxon>Platyhelminthes</taxon>
        <taxon>Cestoda</taxon>
        <taxon>Eucestoda</taxon>
        <taxon>Diphyllobothriidea</taxon>
        <taxon>Diphyllobothriidae</taxon>
        <taxon>Dibothriocephalus</taxon>
    </lineage>
</organism>
<protein>
    <submittedName>
        <fullName evidence="2">Uncharacterized protein</fullName>
    </submittedName>
</protein>
<feature type="non-terminal residue" evidence="2">
    <location>
        <position position="452"/>
    </location>
</feature>